<keyword evidence="7" id="KW-1185">Reference proteome</keyword>
<keyword evidence="4 5" id="KW-0472">Membrane</keyword>
<protein>
    <submittedName>
        <fullName evidence="6">Glutathione S-transferase</fullName>
    </submittedName>
</protein>
<reference evidence="6 7" key="1">
    <citation type="journal article" date="2014" name="Nat. Commun.">
        <title>Klebsormidium flaccidum genome reveals primary factors for plant terrestrial adaptation.</title>
        <authorList>
            <person name="Hori K."/>
            <person name="Maruyama F."/>
            <person name="Fujisawa T."/>
            <person name="Togashi T."/>
            <person name="Yamamoto N."/>
            <person name="Seo M."/>
            <person name="Sato S."/>
            <person name="Yamada T."/>
            <person name="Mori H."/>
            <person name="Tajima N."/>
            <person name="Moriyama T."/>
            <person name="Ikeuchi M."/>
            <person name="Watanabe M."/>
            <person name="Wada H."/>
            <person name="Kobayashi K."/>
            <person name="Saito M."/>
            <person name="Masuda T."/>
            <person name="Sasaki-Sekimoto Y."/>
            <person name="Mashiguchi K."/>
            <person name="Awai K."/>
            <person name="Shimojima M."/>
            <person name="Masuda S."/>
            <person name="Iwai M."/>
            <person name="Nobusawa T."/>
            <person name="Narise T."/>
            <person name="Kondo S."/>
            <person name="Saito H."/>
            <person name="Sato R."/>
            <person name="Murakawa M."/>
            <person name="Ihara Y."/>
            <person name="Oshima-Yamada Y."/>
            <person name="Ohtaka K."/>
            <person name="Satoh M."/>
            <person name="Sonobe K."/>
            <person name="Ishii M."/>
            <person name="Ohtani R."/>
            <person name="Kanamori-Sato M."/>
            <person name="Honoki R."/>
            <person name="Miyazaki D."/>
            <person name="Mochizuki H."/>
            <person name="Umetsu J."/>
            <person name="Higashi K."/>
            <person name="Shibata D."/>
            <person name="Kamiya Y."/>
            <person name="Sato N."/>
            <person name="Nakamura Y."/>
            <person name="Tabata S."/>
            <person name="Ida S."/>
            <person name="Kurokawa K."/>
            <person name="Ohta H."/>
        </authorList>
    </citation>
    <scope>NUCLEOTIDE SEQUENCE [LARGE SCALE GENOMIC DNA]</scope>
    <source>
        <strain evidence="6 7">NIES-2285</strain>
    </source>
</reference>
<dbReference type="EMBL" id="DF237608">
    <property type="protein sequence ID" value="GAQ90590.1"/>
    <property type="molecule type" value="Genomic_DNA"/>
</dbReference>
<evidence type="ECO:0000256" key="1">
    <source>
        <dbReference type="ARBA" id="ARBA00004141"/>
    </source>
</evidence>
<dbReference type="OMA" id="ARYCYFM"/>
<keyword evidence="2 5" id="KW-0812">Transmembrane</keyword>
<evidence type="ECO:0000313" key="6">
    <source>
        <dbReference type="EMBL" id="GAQ90590.1"/>
    </source>
</evidence>
<evidence type="ECO:0000313" key="7">
    <source>
        <dbReference type="Proteomes" id="UP000054558"/>
    </source>
</evidence>
<dbReference type="OrthoDB" id="410651at2759"/>
<dbReference type="InterPro" id="IPR023352">
    <property type="entry name" value="MAPEG-like_dom_sf"/>
</dbReference>
<feature type="transmembrane region" description="Helical" evidence="5">
    <location>
        <begin position="21"/>
        <end position="40"/>
    </location>
</feature>
<dbReference type="GO" id="GO:0016740">
    <property type="term" value="F:transferase activity"/>
    <property type="evidence" value="ECO:0007669"/>
    <property type="project" value="UniProtKB-KW"/>
</dbReference>
<dbReference type="PANTHER" id="PTHR10250:SF15">
    <property type="entry name" value="MICROSOMAL GLUTATHIONE S-TRANSFERASE-RELATED"/>
    <property type="match status" value="1"/>
</dbReference>
<dbReference type="AlphaFoldDB" id="A0A1Y1II79"/>
<feature type="transmembrane region" description="Helical" evidence="5">
    <location>
        <begin position="80"/>
        <end position="108"/>
    </location>
</feature>
<evidence type="ECO:0000256" key="3">
    <source>
        <dbReference type="ARBA" id="ARBA00022989"/>
    </source>
</evidence>
<feature type="transmembrane region" description="Helical" evidence="5">
    <location>
        <begin position="129"/>
        <end position="153"/>
    </location>
</feature>
<accession>A0A1Y1II79</accession>
<dbReference type="InterPro" id="IPR001129">
    <property type="entry name" value="Membr-assoc_MAPEG"/>
</dbReference>
<evidence type="ECO:0000256" key="4">
    <source>
        <dbReference type="ARBA" id="ARBA00023136"/>
    </source>
</evidence>
<organism evidence="6 7">
    <name type="scientific">Klebsormidium nitens</name>
    <name type="common">Green alga</name>
    <name type="synonym">Ulothrix nitens</name>
    <dbReference type="NCBI Taxonomy" id="105231"/>
    <lineage>
        <taxon>Eukaryota</taxon>
        <taxon>Viridiplantae</taxon>
        <taxon>Streptophyta</taxon>
        <taxon>Klebsormidiophyceae</taxon>
        <taxon>Klebsormidiales</taxon>
        <taxon>Klebsormidiaceae</taxon>
        <taxon>Klebsormidium</taxon>
    </lineage>
</organism>
<dbReference type="Gene3D" id="1.20.120.550">
    <property type="entry name" value="Membrane associated eicosanoid/glutathione metabolism-like domain"/>
    <property type="match status" value="1"/>
</dbReference>
<dbReference type="PANTHER" id="PTHR10250">
    <property type="entry name" value="MICROSOMAL GLUTATHIONE S-TRANSFERASE"/>
    <property type="match status" value="1"/>
</dbReference>
<evidence type="ECO:0000256" key="2">
    <source>
        <dbReference type="ARBA" id="ARBA00022692"/>
    </source>
</evidence>
<dbReference type="GO" id="GO:0016020">
    <property type="term" value="C:membrane"/>
    <property type="evidence" value="ECO:0007669"/>
    <property type="project" value="UniProtKB-SubCell"/>
</dbReference>
<keyword evidence="6" id="KW-0808">Transferase</keyword>
<dbReference type="InterPro" id="IPR050997">
    <property type="entry name" value="MAPEG"/>
</dbReference>
<gene>
    <name evidence="6" type="ORF">KFL_006590030</name>
</gene>
<evidence type="ECO:0000256" key="5">
    <source>
        <dbReference type="SAM" id="Phobius"/>
    </source>
</evidence>
<dbReference type="Pfam" id="PF01124">
    <property type="entry name" value="MAPEG"/>
    <property type="match status" value="1"/>
</dbReference>
<keyword evidence="3 5" id="KW-1133">Transmembrane helix</keyword>
<dbReference type="GO" id="GO:0006691">
    <property type="term" value="P:leukotriene metabolic process"/>
    <property type="evidence" value="ECO:0007669"/>
    <property type="project" value="UniProtKB-ARBA"/>
</dbReference>
<dbReference type="STRING" id="105231.A0A1Y1II79"/>
<proteinExistence type="predicted"/>
<dbReference type="SUPFAM" id="SSF161084">
    <property type="entry name" value="MAPEG domain-like"/>
    <property type="match status" value="1"/>
</dbReference>
<sequence length="157" mass="17981">MTVMAASVQDALLSVQDFTPFLANLAAPTLVAFLAHLLYVKFMVDLLMARVKHKIFPPAMSGHPDFDRCVRVYENQLEQYIPFLMSMFLCAIFINGNLAGILGLLWVLCRYQYGRRYQAHRYGRDIGRYTGPAYLLIAVMYILPVVRIVYVYAQSVF</sequence>
<dbReference type="Proteomes" id="UP000054558">
    <property type="component" value="Unassembled WGS sequence"/>
</dbReference>
<name>A0A1Y1II79_KLENI</name>
<comment type="subcellular location">
    <subcellularLocation>
        <location evidence="1">Membrane</location>
        <topology evidence="1">Multi-pass membrane protein</topology>
    </subcellularLocation>
</comment>